<accession>A0A267FGJ2</accession>
<evidence type="ECO:0000256" key="4">
    <source>
        <dbReference type="SAM" id="SignalP"/>
    </source>
</evidence>
<dbReference type="EMBL" id="NIVC01001054">
    <property type="protein sequence ID" value="PAA72888.1"/>
    <property type="molecule type" value="Genomic_DNA"/>
</dbReference>
<dbReference type="SUPFAM" id="SSF57283">
    <property type="entry name" value="PMP inhibitors"/>
    <property type="match status" value="1"/>
</dbReference>
<feature type="chain" id="PRO_5013080078" description="Pacifastin domain-containing protein" evidence="4">
    <location>
        <begin position="29"/>
        <end position="108"/>
    </location>
</feature>
<evidence type="ECO:0000256" key="1">
    <source>
        <dbReference type="ARBA" id="ARBA00004613"/>
    </source>
</evidence>
<name>A0A267FGJ2_9PLAT</name>
<sequence length="108" mass="11843">MSKFRPIVAVASLLLLLLLVVAPDTALGKMHPEPCFEPADFCRETGHGGFTFSPDGCNTCRCTQDGQLESCTMVMCPQDMSDKAWTDHCAELRRKAEAPIPVQEDEAL</sequence>
<evidence type="ECO:0000256" key="3">
    <source>
        <dbReference type="ARBA" id="ARBA00023157"/>
    </source>
</evidence>
<dbReference type="OrthoDB" id="10026631at2759"/>
<keyword evidence="7" id="KW-1185">Reference proteome</keyword>
<dbReference type="InterPro" id="IPR008037">
    <property type="entry name" value="Pacifastin_dom"/>
</dbReference>
<evidence type="ECO:0000313" key="6">
    <source>
        <dbReference type="EMBL" id="PAA72888.1"/>
    </source>
</evidence>
<evidence type="ECO:0000313" key="7">
    <source>
        <dbReference type="Proteomes" id="UP000215902"/>
    </source>
</evidence>
<comment type="subcellular location">
    <subcellularLocation>
        <location evidence="1">Secreted</location>
    </subcellularLocation>
</comment>
<gene>
    <name evidence="6" type="ORF">BOX15_Mlig016275g2</name>
</gene>
<evidence type="ECO:0000259" key="5">
    <source>
        <dbReference type="Pfam" id="PF05375"/>
    </source>
</evidence>
<keyword evidence="2" id="KW-0964">Secreted</keyword>
<proteinExistence type="predicted"/>
<dbReference type="Proteomes" id="UP000215902">
    <property type="component" value="Unassembled WGS sequence"/>
</dbReference>
<evidence type="ECO:0000256" key="2">
    <source>
        <dbReference type="ARBA" id="ARBA00022525"/>
    </source>
</evidence>
<protein>
    <recommendedName>
        <fullName evidence="5">Pacifastin domain-containing protein</fullName>
    </recommendedName>
</protein>
<dbReference type="InterPro" id="IPR036201">
    <property type="entry name" value="Pacifastin_dom_sf"/>
</dbReference>
<keyword evidence="3" id="KW-1015">Disulfide bond</keyword>
<dbReference type="GO" id="GO:0030414">
    <property type="term" value="F:peptidase inhibitor activity"/>
    <property type="evidence" value="ECO:0007669"/>
    <property type="project" value="InterPro"/>
</dbReference>
<organism evidence="6 7">
    <name type="scientific">Macrostomum lignano</name>
    <dbReference type="NCBI Taxonomy" id="282301"/>
    <lineage>
        <taxon>Eukaryota</taxon>
        <taxon>Metazoa</taxon>
        <taxon>Spiralia</taxon>
        <taxon>Lophotrochozoa</taxon>
        <taxon>Platyhelminthes</taxon>
        <taxon>Rhabditophora</taxon>
        <taxon>Macrostomorpha</taxon>
        <taxon>Macrostomida</taxon>
        <taxon>Macrostomidae</taxon>
        <taxon>Macrostomum</taxon>
    </lineage>
</organism>
<dbReference type="Pfam" id="PF05375">
    <property type="entry name" value="Pacifastin_I"/>
    <property type="match status" value="1"/>
</dbReference>
<dbReference type="AlphaFoldDB" id="A0A267FGJ2"/>
<reference evidence="6 7" key="1">
    <citation type="submission" date="2017-06" db="EMBL/GenBank/DDBJ databases">
        <title>A platform for efficient transgenesis in Macrostomum lignano, a flatworm model organism for stem cell research.</title>
        <authorList>
            <person name="Berezikov E."/>
        </authorList>
    </citation>
    <scope>NUCLEOTIDE SEQUENCE [LARGE SCALE GENOMIC DNA]</scope>
    <source>
        <strain evidence="6">DV1</strain>
        <tissue evidence="6">Whole organism</tissue>
    </source>
</reference>
<feature type="domain" description="Pacifastin" evidence="5">
    <location>
        <begin position="51"/>
        <end position="80"/>
    </location>
</feature>
<comment type="caution">
    <text evidence="6">The sequence shown here is derived from an EMBL/GenBank/DDBJ whole genome shotgun (WGS) entry which is preliminary data.</text>
</comment>
<feature type="signal peptide" evidence="4">
    <location>
        <begin position="1"/>
        <end position="28"/>
    </location>
</feature>
<dbReference type="GO" id="GO:0005576">
    <property type="term" value="C:extracellular region"/>
    <property type="evidence" value="ECO:0007669"/>
    <property type="project" value="UniProtKB-SubCell"/>
</dbReference>
<keyword evidence="4" id="KW-0732">Signal</keyword>